<accession>A9DNA5</accession>
<feature type="transmembrane region" description="Helical" evidence="1">
    <location>
        <begin position="29"/>
        <end position="50"/>
    </location>
</feature>
<protein>
    <submittedName>
        <fullName evidence="2">Uncharacterized protein</fullName>
    </submittedName>
</protein>
<name>A9DNA5_9FLAO</name>
<dbReference type="HOGENOM" id="CLU_2538152_0_0_10"/>
<gene>
    <name evidence="2" type="ORF">KAOT1_18332</name>
</gene>
<keyword evidence="1" id="KW-0812">Transmembrane</keyword>
<reference evidence="2 3" key="1">
    <citation type="journal article" date="2011" name="J. Bacteriol.">
        <title>Genome sequence of the algicidal bacterium Kordia algicida OT-1.</title>
        <authorList>
            <person name="Lee H.S."/>
            <person name="Kang S.G."/>
            <person name="Kwon K.K."/>
            <person name="Lee J.H."/>
            <person name="Kim S.J."/>
        </authorList>
    </citation>
    <scope>NUCLEOTIDE SEQUENCE [LARGE SCALE GENOMIC DNA]</scope>
    <source>
        <strain evidence="2 3">OT-1</strain>
    </source>
</reference>
<keyword evidence="1" id="KW-1133">Transmembrane helix</keyword>
<keyword evidence="1" id="KW-0472">Membrane</keyword>
<sequence length="83" mass="9431">MSLPLLFFSPILLIGIGYYFDYKDNPERFMSSLSGGLLYFLALLLFILVQKIAFNVGLLLLVGEVALFIILSLLIKFLLQKEK</sequence>
<proteinExistence type="predicted"/>
<comment type="caution">
    <text evidence="2">The sequence shown here is derived from an EMBL/GenBank/DDBJ whole genome shotgun (WGS) entry which is preliminary data.</text>
</comment>
<dbReference type="STRING" id="391587.KAOT1_18332"/>
<dbReference type="RefSeq" id="WP_007096198.1">
    <property type="nucleotide sequence ID" value="NZ_CP142125.1"/>
</dbReference>
<organism evidence="2 3">
    <name type="scientific">Kordia algicida OT-1</name>
    <dbReference type="NCBI Taxonomy" id="391587"/>
    <lineage>
        <taxon>Bacteria</taxon>
        <taxon>Pseudomonadati</taxon>
        <taxon>Bacteroidota</taxon>
        <taxon>Flavobacteriia</taxon>
        <taxon>Flavobacteriales</taxon>
        <taxon>Flavobacteriaceae</taxon>
        <taxon>Kordia</taxon>
    </lineage>
</organism>
<evidence type="ECO:0000256" key="1">
    <source>
        <dbReference type="SAM" id="Phobius"/>
    </source>
</evidence>
<keyword evidence="3" id="KW-1185">Reference proteome</keyword>
<evidence type="ECO:0000313" key="3">
    <source>
        <dbReference type="Proteomes" id="UP000002945"/>
    </source>
</evidence>
<feature type="transmembrane region" description="Helical" evidence="1">
    <location>
        <begin position="56"/>
        <end position="79"/>
    </location>
</feature>
<dbReference type="Proteomes" id="UP000002945">
    <property type="component" value="Unassembled WGS sequence"/>
</dbReference>
<evidence type="ECO:0000313" key="2">
    <source>
        <dbReference type="EMBL" id="EDP97147.1"/>
    </source>
</evidence>
<dbReference type="EMBL" id="ABIB01000002">
    <property type="protein sequence ID" value="EDP97147.1"/>
    <property type="molecule type" value="Genomic_DNA"/>
</dbReference>
<dbReference type="AlphaFoldDB" id="A9DNA5"/>
<feature type="transmembrane region" description="Helical" evidence="1">
    <location>
        <begin position="6"/>
        <end position="22"/>
    </location>
</feature>